<protein>
    <recommendedName>
        <fullName evidence="3">DUF3168 domain-containing protein</fullName>
    </recommendedName>
</protein>
<dbReference type="AlphaFoldDB" id="A0A918MIC8"/>
<reference evidence="1" key="1">
    <citation type="journal article" date="2014" name="Int. J. Syst. Evol. Microbiol.">
        <title>Complete genome sequence of Corynebacterium casei LMG S-19264T (=DSM 44701T), isolated from a smear-ripened cheese.</title>
        <authorList>
            <consortium name="US DOE Joint Genome Institute (JGI-PGF)"/>
            <person name="Walter F."/>
            <person name="Albersmeier A."/>
            <person name="Kalinowski J."/>
            <person name="Ruckert C."/>
        </authorList>
    </citation>
    <scope>NUCLEOTIDE SEQUENCE</scope>
    <source>
        <strain evidence="1">KCTC 23714</strain>
    </source>
</reference>
<dbReference type="Proteomes" id="UP000628984">
    <property type="component" value="Unassembled WGS sequence"/>
</dbReference>
<proteinExistence type="predicted"/>
<name>A0A918MIC8_9RHOB</name>
<dbReference type="EMBL" id="BMYQ01000001">
    <property type="protein sequence ID" value="GGW23991.1"/>
    <property type="molecule type" value="Genomic_DNA"/>
</dbReference>
<keyword evidence="2" id="KW-1185">Reference proteome</keyword>
<dbReference type="Gene3D" id="3.30.2000.30">
    <property type="match status" value="1"/>
</dbReference>
<dbReference type="InterPro" id="IPR053745">
    <property type="entry name" value="Viral_Tail_Comp_sf"/>
</dbReference>
<comment type="caution">
    <text evidence="1">The sequence shown here is derived from an EMBL/GenBank/DDBJ whole genome shotgun (WGS) entry which is preliminary data.</text>
</comment>
<dbReference type="Pfam" id="PF11367">
    <property type="entry name" value="Tail_completion_gp17"/>
    <property type="match status" value="1"/>
</dbReference>
<evidence type="ECO:0000313" key="1">
    <source>
        <dbReference type="EMBL" id="GGW23991.1"/>
    </source>
</evidence>
<dbReference type="RefSeq" id="WP_189632610.1">
    <property type="nucleotide sequence ID" value="NZ_BMYQ01000001.1"/>
</dbReference>
<sequence length="132" mass="14051">MSVSNALQRAIYELLIGDAAVSAFVGDRVCDAPPSTVQSPCITFGPSDVVFDEEVCSSGRVETVQLDLWSDAQDGKREVKAMCDAVKRALDGAEPSLIDGQLIAMQVLSMRVFDDPGGGYHGVVPVECTIED</sequence>
<dbReference type="InterPro" id="IPR021508">
    <property type="entry name" value="Gp17-like"/>
</dbReference>
<gene>
    <name evidence="1" type="ORF">GCM10011452_09210</name>
</gene>
<organism evidence="1 2">
    <name type="scientific">Gemmobacter lanyuensis</name>
    <dbReference type="NCBI Taxonomy" id="1054497"/>
    <lineage>
        <taxon>Bacteria</taxon>
        <taxon>Pseudomonadati</taxon>
        <taxon>Pseudomonadota</taxon>
        <taxon>Alphaproteobacteria</taxon>
        <taxon>Rhodobacterales</taxon>
        <taxon>Paracoccaceae</taxon>
        <taxon>Gemmobacter</taxon>
    </lineage>
</organism>
<evidence type="ECO:0008006" key="3">
    <source>
        <dbReference type="Google" id="ProtNLM"/>
    </source>
</evidence>
<accession>A0A918MIC8</accession>
<evidence type="ECO:0000313" key="2">
    <source>
        <dbReference type="Proteomes" id="UP000628984"/>
    </source>
</evidence>
<reference evidence="1" key="2">
    <citation type="submission" date="2020-09" db="EMBL/GenBank/DDBJ databases">
        <authorList>
            <person name="Sun Q."/>
            <person name="Kim S."/>
        </authorList>
    </citation>
    <scope>NUCLEOTIDE SEQUENCE</scope>
    <source>
        <strain evidence="1">KCTC 23714</strain>
    </source>
</reference>